<dbReference type="Gene3D" id="1.10.443.10">
    <property type="entry name" value="Intergrase catalytic core"/>
    <property type="match status" value="1"/>
</dbReference>
<dbReference type="RefSeq" id="WP_145729758.1">
    <property type="nucleotide sequence ID" value="NZ_VITR01000002.1"/>
</dbReference>
<dbReference type="InterPro" id="IPR023009">
    <property type="entry name" value="Tyrosine_recombinase_XerC/XerD"/>
</dbReference>
<feature type="active site" description="O-(3'-phospho-DNA)-tyrosine intermediate" evidence="9">
    <location>
        <position position="295"/>
    </location>
</feature>
<evidence type="ECO:0000313" key="12">
    <source>
        <dbReference type="EMBL" id="TWB45362.1"/>
    </source>
</evidence>
<dbReference type="SUPFAM" id="SSF47823">
    <property type="entry name" value="lambda integrase-like, N-terminal domain"/>
    <property type="match status" value="1"/>
</dbReference>
<keyword evidence="4 9" id="KW-0159">Chromosome partition</keyword>
<evidence type="ECO:0000256" key="5">
    <source>
        <dbReference type="ARBA" id="ARBA00022908"/>
    </source>
</evidence>
<comment type="similarity">
    <text evidence="9">Belongs to the 'phage' integrase family. XerC subfamily.</text>
</comment>
<comment type="caution">
    <text evidence="12">The sequence shown here is derived from an EMBL/GenBank/DDBJ whole genome shotgun (WGS) entry which is preliminary data.</text>
</comment>
<evidence type="ECO:0000256" key="4">
    <source>
        <dbReference type="ARBA" id="ARBA00022829"/>
    </source>
</evidence>
<dbReference type="InterPro" id="IPR011010">
    <property type="entry name" value="DNA_brk_join_enz"/>
</dbReference>
<feature type="domain" description="Core-binding (CB)" evidence="11">
    <location>
        <begin position="13"/>
        <end position="104"/>
    </location>
</feature>
<dbReference type="InterPro" id="IPR050090">
    <property type="entry name" value="Tyrosine_recombinase_XerCD"/>
</dbReference>
<dbReference type="OrthoDB" id="9801717at2"/>
<dbReference type="Pfam" id="PF02899">
    <property type="entry name" value="Phage_int_SAM_1"/>
    <property type="match status" value="1"/>
</dbReference>
<dbReference type="Pfam" id="PF00589">
    <property type="entry name" value="Phage_integrase"/>
    <property type="match status" value="1"/>
</dbReference>
<dbReference type="PANTHER" id="PTHR30349:SF90">
    <property type="entry name" value="TYROSINE RECOMBINASE XERD"/>
    <property type="match status" value="1"/>
</dbReference>
<keyword evidence="13" id="KW-1185">Reference proteome</keyword>
<dbReference type="SUPFAM" id="SSF56349">
    <property type="entry name" value="DNA breaking-rejoining enzymes"/>
    <property type="match status" value="1"/>
</dbReference>
<evidence type="ECO:0000256" key="2">
    <source>
        <dbReference type="ARBA" id="ARBA00022490"/>
    </source>
</evidence>
<sequence>MTKPPALGYSCAPDVAAALEEWRRWLTSEKTASPHTLRAYQGDVAAFLSFLTEHLGRAPSLNDLGGAKLGDFRAWLADRANDGAIAASRARAVSGVRNLFRWLDRSGRLHNPAIGLLNAPKVKRPIPRPLTVDDAGTLLEESSDIPESPWVGLRDRALFTLLYGCGLRMDEALRLTRGEAPLASDTLRVTGKGSKQRDVPVLPAVRQALAAYIEACPHPLPAAGPLFVGVRGDRLNDRVARLAMQTLRQLLGLPDTATPHALRHSFATHLLGGGADLRAIQDLLGHASLSTTQRYTDVDADQLLSVYETAHPRARRGGPRS</sequence>
<dbReference type="HAMAP" id="MF_01808">
    <property type="entry name" value="Recomb_XerC_XerD"/>
    <property type="match status" value="1"/>
</dbReference>
<dbReference type="InterPro" id="IPR044068">
    <property type="entry name" value="CB"/>
</dbReference>
<feature type="active site" evidence="9">
    <location>
        <position position="263"/>
    </location>
</feature>
<proteinExistence type="inferred from homology"/>
<evidence type="ECO:0000256" key="3">
    <source>
        <dbReference type="ARBA" id="ARBA00022618"/>
    </source>
</evidence>
<dbReference type="PANTHER" id="PTHR30349">
    <property type="entry name" value="PHAGE INTEGRASE-RELATED"/>
    <property type="match status" value="1"/>
</dbReference>
<accession>A0A560HG02</accession>
<keyword evidence="2 9" id="KW-0963">Cytoplasm</keyword>
<comment type="function">
    <text evidence="9">Site-specific tyrosine recombinase, which acts by catalyzing the cutting and rejoining of the recombining DNA molecules. The XerC-XerD complex is essential to convert dimers of the bacterial chromosome into monomers to permit their segregation at cell division. It also contributes to the segregational stability of plasmids.</text>
</comment>
<evidence type="ECO:0000256" key="8">
    <source>
        <dbReference type="ARBA" id="ARBA00023306"/>
    </source>
</evidence>
<feature type="active site" evidence="9">
    <location>
        <position position="168"/>
    </location>
</feature>
<dbReference type="GO" id="GO:0006313">
    <property type="term" value="P:DNA transposition"/>
    <property type="evidence" value="ECO:0007669"/>
    <property type="project" value="UniProtKB-UniRule"/>
</dbReference>
<feature type="active site" evidence="9">
    <location>
        <position position="286"/>
    </location>
</feature>
<evidence type="ECO:0000256" key="1">
    <source>
        <dbReference type="ARBA" id="ARBA00004496"/>
    </source>
</evidence>
<keyword evidence="7 9" id="KW-0233">DNA recombination</keyword>
<dbReference type="EMBL" id="VITR01000002">
    <property type="protein sequence ID" value="TWB45362.1"/>
    <property type="molecule type" value="Genomic_DNA"/>
</dbReference>
<name>A0A560HG02_9PROT</name>
<dbReference type="Proteomes" id="UP000315751">
    <property type="component" value="Unassembled WGS sequence"/>
</dbReference>
<protein>
    <recommendedName>
        <fullName evidence="9">Tyrosine recombinase XerC</fullName>
    </recommendedName>
</protein>
<dbReference type="GO" id="GO:0003677">
    <property type="term" value="F:DNA binding"/>
    <property type="evidence" value="ECO:0007669"/>
    <property type="project" value="UniProtKB-UniRule"/>
</dbReference>
<gene>
    <name evidence="9" type="primary">xerC</name>
    <name evidence="12" type="ORF">FBZ90_102320</name>
</gene>
<dbReference type="GO" id="GO:0009037">
    <property type="term" value="F:tyrosine-based site-specific recombinase activity"/>
    <property type="evidence" value="ECO:0007669"/>
    <property type="project" value="UniProtKB-UniRule"/>
</dbReference>
<organism evidence="12 13">
    <name type="scientific">Nitrospirillum amazonense</name>
    <dbReference type="NCBI Taxonomy" id="28077"/>
    <lineage>
        <taxon>Bacteria</taxon>
        <taxon>Pseudomonadati</taxon>
        <taxon>Pseudomonadota</taxon>
        <taxon>Alphaproteobacteria</taxon>
        <taxon>Rhodospirillales</taxon>
        <taxon>Azospirillaceae</taxon>
        <taxon>Nitrospirillum</taxon>
    </lineage>
</organism>
<feature type="active site" evidence="9">
    <location>
        <position position="192"/>
    </location>
</feature>
<dbReference type="PROSITE" id="PS51900">
    <property type="entry name" value="CB"/>
    <property type="match status" value="1"/>
</dbReference>
<dbReference type="PROSITE" id="PS51898">
    <property type="entry name" value="TYR_RECOMBINASE"/>
    <property type="match status" value="1"/>
</dbReference>
<comment type="subunit">
    <text evidence="9">Forms a cyclic heterotetrameric complex composed of two molecules of XerC and two molecules of XerD.</text>
</comment>
<evidence type="ECO:0000256" key="9">
    <source>
        <dbReference type="HAMAP-Rule" id="MF_01808"/>
    </source>
</evidence>
<keyword evidence="8 9" id="KW-0131">Cell cycle</keyword>
<evidence type="ECO:0000313" key="13">
    <source>
        <dbReference type="Proteomes" id="UP000315751"/>
    </source>
</evidence>
<dbReference type="InterPro" id="IPR002104">
    <property type="entry name" value="Integrase_catalytic"/>
</dbReference>
<dbReference type="AlphaFoldDB" id="A0A560HG02"/>
<reference evidence="12 13" key="1">
    <citation type="submission" date="2019-06" db="EMBL/GenBank/DDBJ databases">
        <title>Genomic Encyclopedia of Type Strains, Phase IV (KMG-V): Genome sequencing to study the core and pangenomes of soil and plant-associated prokaryotes.</title>
        <authorList>
            <person name="Whitman W."/>
        </authorList>
    </citation>
    <scope>NUCLEOTIDE SEQUENCE [LARGE SCALE GENOMIC DNA]</scope>
    <source>
        <strain evidence="12 13">BR 11622</strain>
    </source>
</reference>
<keyword evidence="5 9" id="KW-0229">DNA integration</keyword>
<dbReference type="Gene3D" id="1.10.150.130">
    <property type="match status" value="1"/>
</dbReference>
<dbReference type="GO" id="GO:0005737">
    <property type="term" value="C:cytoplasm"/>
    <property type="evidence" value="ECO:0007669"/>
    <property type="project" value="UniProtKB-SubCell"/>
</dbReference>
<comment type="subcellular location">
    <subcellularLocation>
        <location evidence="1 9">Cytoplasm</location>
    </subcellularLocation>
</comment>
<keyword evidence="6 9" id="KW-0238">DNA-binding</keyword>
<feature type="domain" description="Tyr recombinase" evidence="10">
    <location>
        <begin position="125"/>
        <end position="308"/>
    </location>
</feature>
<dbReference type="GO" id="GO:0007059">
    <property type="term" value="P:chromosome segregation"/>
    <property type="evidence" value="ECO:0007669"/>
    <property type="project" value="UniProtKB-UniRule"/>
</dbReference>
<dbReference type="InterPro" id="IPR013762">
    <property type="entry name" value="Integrase-like_cat_sf"/>
</dbReference>
<feature type="active site" evidence="9">
    <location>
        <position position="260"/>
    </location>
</feature>
<evidence type="ECO:0000259" key="10">
    <source>
        <dbReference type="PROSITE" id="PS51898"/>
    </source>
</evidence>
<dbReference type="InterPro" id="IPR004107">
    <property type="entry name" value="Integrase_SAM-like_N"/>
</dbReference>
<evidence type="ECO:0000259" key="11">
    <source>
        <dbReference type="PROSITE" id="PS51900"/>
    </source>
</evidence>
<keyword evidence="3 9" id="KW-0132">Cell division</keyword>
<evidence type="ECO:0000256" key="6">
    <source>
        <dbReference type="ARBA" id="ARBA00023125"/>
    </source>
</evidence>
<dbReference type="InterPro" id="IPR010998">
    <property type="entry name" value="Integrase_recombinase_N"/>
</dbReference>
<evidence type="ECO:0000256" key="7">
    <source>
        <dbReference type="ARBA" id="ARBA00023172"/>
    </source>
</evidence>
<dbReference type="GO" id="GO:0051301">
    <property type="term" value="P:cell division"/>
    <property type="evidence" value="ECO:0007669"/>
    <property type="project" value="UniProtKB-KW"/>
</dbReference>